<feature type="compositionally biased region" description="Low complexity" evidence="1">
    <location>
        <begin position="390"/>
        <end position="408"/>
    </location>
</feature>
<feature type="region of interest" description="Disordered" evidence="1">
    <location>
        <begin position="323"/>
        <end position="502"/>
    </location>
</feature>
<reference evidence="2 3" key="1">
    <citation type="submission" date="2015-07" db="EMBL/GenBank/DDBJ databases">
        <title>Comparative genomics of the Sigatoka disease complex on banana suggests a link between parallel evolutionary changes in Pseudocercospora fijiensis and Pseudocercospora eumusae and increased virulence on the banana host.</title>
        <authorList>
            <person name="Chang T.-C."/>
            <person name="Salvucci A."/>
            <person name="Crous P.W."/>
            <person name="Stergiopoulos I."/>
        </authorList>
    </citation>
    <scope>NUCLEOTIDE SEQUENCE [LARGE SCALE GENOMIC DNA]</scope>
    <source>
        <strain evidence="2 3">CBS 116634</strain>
    </source>
</reference>
<feature type="compositionally biased region" description="Polar residues" evidence="1">
    <location>
        <begin position="593"/>
        <end position="637"/>
    </location>
</feature>
<comment type="caution">
    <text evidence="2">The sequence shown here is derived from an EMBL/GenBank/DDBJ whole genome shotgun (WGS) entry which is preliminary data.</text>
</comment>
<evidence type="ECO:0000313" key="3">
    <source>
        <dbReference type="Proteomes" id="UP000073492"/>
    </source>
</evidence>
<feature type="compositionally biased region" description="Basic and acidic residues" evidence="1">
    <location>
        <begin position="367"/>
        <end position="376"/>
    </location>
</feature>
<feature type="region of interest" description="Disordered" evidence="1">
    <location>
        <begin position="189"/>
        <end position="220"/>
    </location>
</feature>
<feature type="region of interest" description="Disordered" evidence="1">
    <location>
        <begin position="654"/>
        <end position="691"/>
    </location>
</feature>
<feature type="compositionally biased region" description="Low complexity" evidence="1">
    <location>
        <begin position="527"/>
        <end position="538"/>
    </location>
</feature>
<accession>A0A139ITL3</accession>
<keyword evidence="3" id="KW-1185">Reference proteome</keyword>
<dbReference type="InterPro" id="IPR003903">
    <property type="entry name" value="UIM_dom"/>
</dbReference>
<sequence>MPACFLTPLIGALQRWLSCAEMVRKELHTEQNNLPRHGGIVWSSELFQSMFAAYNLGPCNTRYAPLLTVLFCATWFCMKKTIDVHRADIHIHISRAQGIILSIGIIAALGLAVIENPQVKEWLEEQRRKVAELLRQIGEDLDPQSRRQAEAFAFEGRTSADDEKLRREAEGSREAAALATGRSLSNASAIRRIPVKGPTDPDEAEERRRKGREYLARRNQQLYDLQQRRKAAAKANGADTPPTPTFDELVDSQGNLKGSTVLNEKELPSPPEMELPEPVVQEMRQVERHLAQPIAESSSAGASGWSWGSALANPFADEYAIDRSVTPKPPVPPKIELDQIDPMPIDDRAPTRPISAPETFPSQTAEQQREQQHHISTEGLSYEEQLAIALSLSEQESSPSSVGSGRQPEPQEDDDLRAAIAASLKDMSRQRSPQVVIKDGSGTPRALPADLQPLVDLTPSSPPTAPRLPREDWAELFDPQFSPSREPLSLASQSTGALSEGTDELYRITPELTKARLASHNAQQDVPAPSSAASSSLPFDPVRDAAGLQPAQEVMDTSFYSAPSEVSHRPSSATFDRDTPQLIDVSEDAPQEGQRTPTSYAHSSFGFQTDSDSETWASASAPPSRTLSRSASTPRSVTSGIEVIDLVEDSDVDMLSEEGDGVATPDSWSEVGSRDGESDMEHDARRQPATA</sequence>
<protein>
    <submittedName>
        <fullName evidence="2">Uncharacterized protein</fullName>
    </submittedName>
</protein>
<feature type="region of interest" description="Disordered" evidence="1">
    <location>
        <begin position="226"/>
        <end position="245"/>
    </location>
</feature>
<dbReference type="SMART" id="SM00726">
    <property type="entry name" value="UIM"/>
    <property type="match status" value="2"/>
</dbReference>
<feature type="region of interest" description="Disordered" evidence="1">
    <location>
        <begin position="516"/>
        <end position="637"/>
    </location>
</feature>
<dbReference type="AlphaFoldDB" id="A0A139ITL3"/>
<feature type="compositionally biased region" description="Basic and acidic residues" evidence="1">
    <location>
        <begin position="205"/>
        <end position="216"/>
    </location>
</feature>
<dbReference type="Proteomes" id="UP000073492">
    <property type="component" value="Unassembled WGS sequence"/>
</dbReference>
<name>A0A139ITL3_9PEZI</name>
<dbReference type="EMBL" id="LFZO01000012">
    <property type="protein sequence ID" value="KXT18000.1"/>
    <property type="molecule type" value="Genomic_DNA"/>
</dbReference>
<feature type="compositionally biased region" description="Basic and acidic residues" evidence="1">
    <location>
        <begin position="672"/>
        <end position="691"/>
    </location>
</feature>
<evidence type="ECO:0000256" key="1">
    <source>
        <dbReference type="SAM" id="MobiDB-lite"/>
    </source>
</evidence>
<proteinExistence type="predicted"/>
<dbReference type="PROSITE" id="PS50330">
    <property type="entry name" value="UIM"/>
    <property type="match status" value="2"/>
</dbReference>
<dbReference type="OrthoDB" id="3926760at2759"/>
<evidence type="ECO:0000313" key="2">
    <source>
        <dbReference type="EMBL" id="KXT18000.1"/>
    </source>
</evidence>
<gene>
    <name evidence="2" type="ORF">AC579_9599</name>
</gene>
<dbReference type="Gene3D" id="6.10.140.100">
    <property type="match status" value="1"/>
</dbReference>
<organism evidence="2 3">
    <name type="scientific">Pseudocercospora musae</name>
    <dbReference type="NCBI Taxonomy" id="113226"/>
    <lineage>
        <taxon>Eukaryota</taxon>
        <taxon>Fungi</taxon>
        <taxon>Dikarya</taxon>
        <taxon>Ascomycota</taxon>
        <taxon>Pezizomycotina</taxon>
        <taxon>Dothideomycetes</taxon>
        <taxon>Dothideomycetidae</taxon>
        <taxon>Mycosphaerellales</taxon>
        <taxon>Mycosphaerellaceae</taxon>
        <taxon>Pseudocercospora</taxon>
    </lineage>
</organism>